<dbReference type="AlphaFoldDB" id="A0AAQ3QSV8"/>
<dbReference type="EMBL" id="CP136920">
    <property type="protein sequence ID" value="WOO43013.1"/>
    <property type="molecule type" value="Genomic_DNA"/>
</dbReference>
<proteinExistence type="predicted"/>
<dbReference type="GO" id="GO:0019899">
    <property type="term" value="F:enzyme binding"/>
    <property type="evidence" value="ECO:0007669"/>
    <property type="project" value="TreeGrafter"/>
</dbReference>
<dbReference type="InterPro" id="IPR040190">
    <property type="entry name" value="MURQ/GCKR"/>
</dbReference>
<name>A0AAQ3QSV8_9BACT</name>
<dbReference type="KEGG" id="puo:RZN69_07900"/>
<reference evidence="3 4" key="1">
    <citation type="submission" date="2023-10" db="EMBL/GenBank/DDBJ databases">
        <title>Rubellicoccus peritrichatus gen. nov., sp. nov., isolated from an algae of coral reef tank.</title>
        <authorList>
            <person name="Luo J."/>
        </authorList>
    </citation>
    <scope>NUCLEOTIDE SEQUENCE [LARGE SCALE GENOMIC DNA]</scope>
    <source>
        <strain evidence="3 4">CR14</strain>
    </source>
</reference>
<dbReference type="GO" id="GO:0070095">
    <property type="term" value="F:fructose-6-phosphate binding"/>
    <property type="evidence" value="ECO:0007669"/>
    <property type="project" value="TreeGrafter"/>
</dbReference>
<dbReference type="GO" id="GO:0005829">
    <property type="term" value="C:cytosol"/>
    <property type="evidence" value="ECO:0007669"/>
    <property type="project" value="TreeGrafter"/>
</dbReference>
<evidence type="ECO:0000259" key="2">
    <source>
        <dbReference type="PROSITE" id="PS51464"/>
    </source>
</evidence>
<dbReference type="PANTHER" id="PTHR10088:SF4">
    <property type="entry name" value="GLUCOKINASE REGULATORY PROTEIN"/>
    <property type="match status" value="1"/>
</dbReference>
<evidence type="ECO:0000256" key="1">
    <source>
        <dbReference type="ARBA" id="ARBA00023277"/>
    </source>
</evidence>
<dbReference type="GO" id="GO:0004857">
    <property type="term" value="F:enzyme inhibitor activity"/>
    <property type="evidence" value="ECO:0007669"/>
    <property type="project" value="TreeGrafter"/>
</dbReference>
<dbReference type="PANTHER" id="PTHR10088">
    <property type="entry name" value="GLUCOKINASE REGULATORY PROTEIN"/>
    <property type="match status" value="1"/>
</dbReference>
<dbReference type="Gene3D" id="3.40.50.10490">
    <property type="entry name" value="Glucose-6-phosphate isomerase like protein, domain 1"/>
    <property type="match status" value="2"/>
</dbReference>
<dbReference type="RefSeq" id="WP_317835549.1">
    <property type="nucleotide sequence ID" value="NZ_CP136920.1"/>
</dbReference>
<dbReference type="GO" id="GO:1901135">
    <property type="term" value="P:carbohydrate derivative metabolic process"/>
    <property type="evidence" value="ECO:0007669"/>
    <property type="project" value="InterPro"/>
</dbReference>
<sequence>MNAIEQADAFLAVADQFKLGELPTEQPHLLTQDLSKQALQDLPAAFGALKQVDLMAIRRLRGYAPGIMQLADAIGKTIDEDGRIFIAGCGATGRLALTIETLSRRAALGDELKERVIGFMAGGDAALIRSLEGFEDYPEYGARQLLELGYTAKDLLIGVTEGGETSFVIGATEAAVVDGGRSPWFCYCNPDELLYKAAARSEAVIENNNIEKLNLNVGPMALAGSTRMQATTVQMVAVALALRYYDRSGFIAAELEKLTTMAESLNYEVMIPFTEYEARHYRDGGHVLYHTDIFGMTVLTDTTERAPTFSLPPFENFQAPGQPASLCYLSLEVYEDAASAWDGLLERSPRTLEWDGVTDVAGYGYFLGFDISSKAKSIREQRLQKQADIFSIERIGAGISMALGPCHTTIETVDDEFWKNIILKLLLNAHSTLIMGRLERYEGNLMTWVKPSNNKLIDRAIRYICRLFEQRHDTQLDYRKVCYKLFDIRETLKPDEPIVLRTLDALENQ</sequence>
<dbReference type="GO" id="GO:0042593">
    <property type="term" value="P:glucose homeostasis"/>
    <property type="evidence" value="ECO:0007669"/>
    <property type="project" value="TreeGrafter"/>
</dbReference>
<dbReference type="Proteomes" id="UP001304300">
    <property type="component" value="Chromosome"/>
</dbReference>
<dbReference type="InterPro" id="IPR046348">
    <property type="entry name" value="SIS_dom_sf"/>
</dbReference>
<protein>
    <recommendedName>
        <fullName evidence="2">SIS domain-containing protein</fullName>
    </recommendedName>
</protein>
<dbReference type="PROSITE" id="PS51464">
    <property type="entry name" value="SIS"/>
    <property type="match status" value="1"/>
</dbReference>
<dbReference type="GO" id="GO:0009750">
    <property type="term" value="P:response to fructose"/>
    <property type="evidence" value="ECO:0007669"/>
    <property type="project" value="TreeGrafter"/>
</dbReference>
<accession>A0AAQ3QSV8</accession>
<gene>
    <name evidence="3" type="ORF">RZN69_07900</name>
</gene>
<dbReference type="SUPFAM" id="SSF53697">
    <property type="entry name" value="SIS domain"/>
    <property type="match status" value="1"/>
</dbReference>
<evidence type="ECO:0000313" key="3">
    <source>
        <dbReference type="EMBL" id="WOO43013.1"/>
    </source>
</evidence>
<keyword evidence="1" id="KW-0119">Carbohydrate metabolism</keyword>
<keyword evidence="4" id="KW-1185">Reference proteome</keyword>
<dbReference type="InterPro" id="IPR001347">
    <property type="entry name" value="SIS_dom"/>
</dbReference>
<dbReference type="GO" id="GO:0030246">
    <property type="term" value="F:carbohydrate binding"/>
    <property type="evidence" value="ECO:0007669"/>
    <property type="project" value="TreeGrafter"/>
</dbReference>
<evidence type="ECO:0000313" key="4">
    <source>
        <dbReference type="Proteomes" id="UP001304300"/>
    </source>
</evidence>
<organism evidence="3 4">
    <name type="scientific">Rubellicoccus peritrichatus</name>
    <dbReference type="NCBI Taxonomy" id="3080537"/>
    <lineage>
        <taxon>Bacteria</taxon>
        <taxon>Pseudomonadati</taxon>
        <taxon>Verrucomicrobiota</taxon>
        <taxon>Opitutia</taxon>
        <taxon>Puniceicoccales</taxon>
        <taxon>Cerasicoccaceae</taxon>
        <taxon>Rubellicoccus</taxon>
    </lineage>
</organism>
<dbReference type="Pfam" id="PF22645">
    <property type="entry name" value="GKRP_SIS_N"/>
    <property type="match status" value="1"/>
</dbReference>
<feature type="domain" description="SIS" evidence="2">
    <location>
        <begin position="74"/>
        <end position="250"/>
    </location>
</feature>